<evidence type="ECO:0000313" key="4">
    <source>
        <dbReference type="Proteomes" id="UP001568358"/>
    </source>
</evidence>
<proteinExistence type="predicted"/>
<protein>
    <submittedName>
        <fullName evidence="3">Tyrosine-type recombinase/integrase</fullName>
    </submittedName>
</protein>
<dbReference type="PANTHER" id="PTHR30349">
    <property type="entry name" value="PHAGE INTEGRASE-RELATED"/>
    <property type="match status" value="1"/>
</dbReference>
<evidence type="ECO:0000259" key="2">
    <source>
        <dbReference type="PROSITE" id="PS51898"/>
    </source>
</evidence>
<dbReference type="EMBL" id="JBFSOO010000001">
    <property type="protein sequence ID" value="MEZ6852093.1"/>
    <property type="molecule type" value="Genomic_DNA"/>
</dbReference>
<dbReference type="InterPro" id="IPR002104">
    <property type="entry name" value="Integrase_catalytic"/>
</dbReference>
<dbReference type="Pfam" id="PF00589">
    <property type="entry name" value="Phage_integrase"/>
    <property type="match status" value="1"/>
</dbReference>
<dbReference type="InterPro" id="IPR050090">
    <property type="entry name" value="Tyrosine_recombinase_XerCD"/>
</dbReference>
<comment type="caution">
    <text evidence="3">The sequence shown here is derived from an EMBL/GenBank/DDBJ whole genome shotgun (WGS) entry which is preliminary data.</text>
</comment>
<evidence type="ECO:0000256" key="1">
    <source>
        <dbReference type="ARBA" id="ARBA00023172"/>
    </source>
</evidence>
<feature type="domain" description="Tyr recombinase" evidence="2">
    <location>
        <begin position="2"/>
        <end position="201"/>
    </location>
</feature>
<reference evidence="3 4" key="1">
    <citation type="submission" date="2024-07" db="EMBL/GenBank/DDBJ databases">
        <title>Active virus-host system and metabolic interactions in a Lokiarchaeon culture.</title>
        <authorList>
            <person name="Ponce Toledo R.I."/>
            <person name="Rodrigues Oliveira T."/>
            <person name="Schleper C."/>
        </authorList>
    </citation>
    <scope>NUCLEOTIDE SEQUENCE [LARGE SCALE GENOMIC DNA]</scope>
    <source>
        <strain evidence="3 4">B35</strain>
    </source>
</reference>
<dbReference type="SUPFAM" id="SSF56349">
    <property type="entry name" value="DNA breaking-rejoining enzymes"/>
    <property type="match status" value="1"/>
</dbReference>
<organism evidence="3 4">
    <name type="scientific">Halodesulfovibrio aestuarii</name>
    <dbReference type="NCBI Taxonomy" id="126333"/>
    <lineage>
        <taxon>Bacteria</taxon>
        <taxon>Pseudomonadati</taxon>
        <taxon>Thermodesulfobacteriota</taxon>
        <taxon>Desulfovibrionia</taxon>
        <taxon>Desulfovibrionales</taxon>
        <taxon>Desulfovibrionaceae</taxon>
        <taxon>Halodesulfovibrio</taxon>
    </lineage>
</organism>
<dbReference type="InterPro" id="IPR011010">
    <property type="entry name" value="DNA_brk_join_enz"/>
</dbReference>
<gene>
    <name evidence="3" type="ORF">AB2Z07_00870</name>
</gene>
<dbReference type="PROSITE" id="PS51898">
    <property type="entry name" value="TYR_RECOMBINASE"/>
    <property type="match status" value="1"/>
</dbReference>
<dbReference type="PANTHER" id="PTHR30349:SF82">
    <property type="entry name" value="INTEGRASE_RECOMBINASE YOEC-RELATED"/>
    <property type="match status" value="1"/>
</dbReference>
<evidence type="ECO:0000313" key="3">
    <source>
        <dbReference type="EMBL" id="MEZ6852093.1"/>
    </source>
</evidence>
<name>A0ABV4JMV8_9BACT</name>
<keyword evidence="4" id="KW-1185">Reference proteome</keyword>
<dbReference type="Proteomes" id="UP001568358">
    <property type="component" value="Unassembled WGS sequence"/>
</dbReference>
<sequence length="208" mass="24255">MKGCRPLSFDEVERVLSVFDGRNETRDRTMFVLGINSGFRISELLSLRISDVIHNKRVRRVVEVKRRHMKRKLEGRQIRLNKHAQCALFELIREHHRRGTWCHNSFLFKSEHGKNSPITRVRAYQVLIKAFGQAGVMGKLGTHSMRKTFGNNIYDYMLQLNADGVPVDPFRETAKALGHKDIKNTENYLSFKNEHLNNAIENLTYCKE</sequence>
<accession>A0ABV4JMV8</accession>
<keyword evidence="1" id="KW-0233">DNA recombination</keyword>
<dbReference type="Gene3D" id="1.10.443.10">
    <property type="entry name" value="Intergrase catalytic core"/>
    <property type="match status" value="1"/>
</dbReference>
<dbReference type="RefSeq" id="WP_371149764.1">
    <property type="nucleotide sequence ID" value="NZ_JBFSOO010000001.1"/>
</dbReference>
<dbReference type="InterPro" id="IPR013762">
    <property type="entry name" value="Integrase-like_cat_sf"/>
</dbReference>